<name>A0A645BSE6_9ZZZZ</name>
<dbReference type="EMBL" id="VSSQ01022097">
    <property type="protein sequence ID" value="MPM68157.1"/>
    <property type="molecule type" value="Genomic_DNA"/>
</dbReference>
<reference evidence="1" key="1">
    <citation type="submission" date="2019-08" db="EMBL/GenBank/DDBJ databases">
        <authorList>
            <person name="Kucharzyk K."/>
            <person name="Murdoch R.W."/>
            <person name="Higgins S."/>
            <person name="Loffler F."/>
        </authorList>
    </citation>
    <scope>NUCLEOTIDE SEQUENCE</scope>
</reference>
<proteinExistence type="predicted"/>
<dbReference type="AlphaFoldDB" id="A0A645BSE6"/>
<organism evidence="1">
    <name type="scientific">bioreactor metagenome</name>
    <dbReference type="NCBI Taxonomy" id="1076179"/>
    <lineage>
        <taxon>unclassified sequences</taxon>
        <taxon>metagenomes</taxon>
        <taxon>ecological metagenomes</taxon>
    </lineage>
</organism>
<gene>
    <name evidence="1" type="ORF">SDC9_115088</name>
</gene>
<comment type="caution">
    <text evidence="1">The sequence shown here is derived from an EMBL/GenBank/DDBJ whole genome shotgun (WGS) entry which is preliminary data.</text>
</comment>
<evidence type="ECO:0000313" key="1">
    <source>
        <dbReference type="EMBL" id="MPM68157.1"/>
    </source>
</evidence>
<protein>
    <submittedName>
        <fullName evidence="1">Uncharacterized protein</fullName>
    </submittedName>
</protein>
<accession>A0A645BSE6</accession>
<sequence length="94" mass="10289">MVIDIGLICGAEDFGLNLAGVLRRHIFNRLLGQTAADPGRVLAVMRRVHVSIGGNRQHDIHHYRETAAPGAEQSAHFLFVRGGRRRAVTLGARP</sequence>